<keyword evidence="2" id="KW-0472">Membrane</keyword>
<name>A0A9P6C681_9AGAR</name>
<keyword evidence="2" id="KW-1133">Transmembrane helix</keyword>
<dbReference type="AlphaFoldDB" id="A0A9P6C681"/>
<feature type="transmembrane region" description="Helical" evidence="2">
    <location>
        <begin position="225"/>
        <end position="248"/>
    </location>
</feature>
<accession>A0A9P6C681</accession>
<evidence type="ECO:0000313" key="4">
    <source>
        <dbReference type="Proteomes" id="UP000807342"/>
    </source>
</evidence>
<gene>
    <name evidence="3" type="ORF">P691DRAFT_758085</name>
</gene>
<evidence type="ECO:0000256" key="1">
    <source>
        <dbReference type="SAM" id="MobiDB-lite"/>
    </source>
</evidence>
<keyword evidence="4" id="KW-1185">Reference proteome</keyword>
<reference evidence="3" key="1">
    <citation type="submission" date="2020-11" db="EMBL/GenBank/DDBJ databases">
        <authorList>
            <consortium name="DOE Joint Genome Institute"/>
            <person name="Ahrendt S."/>
            <person name="Riley R."/>
            <person name="Andreopoulos W."/>
            <person name="Labutti K."/>
            <person name="Pangilinan J."/>
            <person name="Ruiz-Duenas F.J."/>
            <person name="Barrasa J.M."/>
            <person name="Sanchez-Garcia M."/>
            <person name="Camarero S."/>
            <person name="Miyauchi S."/>
            <person name="Serrano A."/>
            <person name="Linde D."/>
            <person name="Babiker R."/>
            <person name="Drula E."/>
            <person name="Ayuso-Fernandez I."/>
            <person name="Pacheco R."/>
            <person name="Padilla G."/>
            <person name="Ferreira P."/>
            <person name="Barriuso J."/>
            <person name="Kellner H."/>
            <person name="Castanera R."/>
            <person name="Alfaro M."/>
            <person name="Ramirez L."/>
            <person name="Pisabarro A.G."/>
            <person name="Kuo A."/>
            <person name="Tritt A."/>
            <person name="Lipzen A."/>
            <person name="He G."/>
            <person name="Yan M."/>
            <person name="Ng V."/>
            <person name="Cullen D."/>
            <person name="Martin F."/>
            <person name="Rosso M.-N."/>
            <person name="Henrissat B."/>
            <person name="Hibbett D."/>
            <person name="Martinez A.T."/>
            <person name="Grigoriev I.V."/>
        </authorList>
    </citation>
    <scope>NUCLEOTIDE SEQUENCE</scope>
    <source>
        <strain evidence="3">MF-IS2</strain>
    </source>
</reference>
<comment type="caution">
    <text evidence="3">The sequence shown here is derived from an EMBL/GenBank/DDBJ whole genome shotgun (WGS) entry which is preliminary data.</text>
</comment>
<proteinExistence type="predicted"/>
<feature type="region of interest" description="Disordered" evidence="1">
    <location>
        <begin position="1"/>
        <end position="53"/>
    </location>
</feature>
<feature type="transmembrane region" description="Helical" evidence="2">
    <location>
        <begin position="260"/>
        <end position="285"/>
    </location>
</feature>
<feature type="transmembrane region" description="Helical" evidence="2">
    <location>
        <begin position="166"/>
        <end position="185"/>
    </location>
</feature>
<dbReference type="EMBL" id="MU151102">
    <property type="protein sequence ID" value="KAF9450580.1"/>
    <property type="molecule type" value="Genomic_DNA"/>
</dbReference>
<feature type="transmembrane region" description="Helical" evidence="2">
    <location>
        <begin position="141"/>
        <end position="160"/>
    </location>
</feature>
<keyword evidence="2" id="KW-0812">Transmembrane</keyword>
<evidence type="ECO:0000313" key="3">
    <source>
        <dbReference type="EMBL" id="KAF9450580.1"/>
    </source>
</evidence>
<dbReference type="Proteomes" id="UP000807342">
    <property type="component" value="Unassembled WGS sequence"/>
</dbReference>
<evidence type="ECO:0000256" key="2">
    <source>
        <dbReference type="SAM" id="Phobius"/>
    </source>
</evidence>
<sequence length="298" mass="33663">MSNRWWEKRRREKVTARNAPSPPNQQQRNVHRVKGGEDTEDMASASGSRDCATPGDPHRVTLWRILSVIFGLELNEVLMDSTRGIPLGGLVSLHNRVLALPAAVRYSNGGRRMLMNADSNVFFLQEQRASMLAGQYLRSTSLFLPVLEAQILGFFIILITCPRDRFIYQYTWWLVILSLCGVLIIRKATPEFEEVRRRGTTPFGTGLLFGLHPDAQISTRWRTSFVINIGVWWLNLAVLGGISSFFLVTWLDLASPPRTLVAMLVLDATTVLLTFLILVLLSLTIDSCYRLRDSRSSV</sequence>
<protein>
    <submittedName>
        <fullName evidence="3">Uncharacterized protein</fullName>
    </submittedName>
</protein>
<organism evidence="3 4">
    <name type="scientific">Macrolepiota fuliginosa MF-IS2</name>
    <dbReference type="NCBI Taxonomy" id="1400762"/>
    <lineage>
        <taxon>Eukaryota</taxon>
        <taxon>Fungi</taxon>
        <taxon>Dikarya</taxon>
        <taxon>Basidiomycota</taxon>
        <taxon>Agaricomycotina</taxon>
        <taxon>Agaricomycetes</taxon>
        <taxon>Agaricomycetidae</taxon>
        <taxon>Agaricales</taxon>
        <taxon>Agaricineae</taxon>
        <taxon>Agaricaceae</taxon>
        <taxon>Macrolepiota</taxon>
    </lineage>
</organism>